<keyword evidence="3" id="KW-1185">Reference proteome</keyword>
<dbReference type="Proteomes" id="UP000800200">
    <property type="component" value="Unassembled WGS sequence"/>
</dbReference>
<accession>A0A6A6DNT4</accession>
<gene>
    <name evidence="2" type="ORF">K469DRAFT_753765</name>
</gene>
<protein>
    <submittedName>
        <fullName evidence="2">Uncharacterized protein</fullName>
    </submittedName>
</protein>
<dbReference type="OrthoDB" id="76567at2759"/>
<proteinExistence type="predicted"/>
<dbReference type="EMBL" id="ML994662">
    <property type="protein sequence ID" value="KAF2179909.1"/>
    <property type="molecule type" value="Genomic_DNA"/>
</dbReference>
<name>A0A6A6DNT4_9PEZI</name>
<reference evidence="2" key="1">
    <citation type="journal article" date="2020" name="Stud. Mycol.">
        <title>101 Dothideomycetes genomes: a test case for predicting lifestyles and emergence of pathogens.</title>
        <authorList>
            <person name="Haridas S."/>
            <person name="Albert R."/>
            <person name="Binder M."/>
            <person name="Bloem J."/>
            <person name="Labutti K."/>
            <person name="Salamov A."/>
            <person name="Andreopoulos B."/>
            <person name="Baker S."/>
            <person name="Barry K."/>
            <person name="Bills G."/>
            <person name="Bluhm B."/>
            <person name="Cannon C."/>
            <person name="Castanera R."/>
            <person name="Culley D."/>
            <person name="Daum C."/>
            <person name="Ezra D."/>
            <person name="Gonzalez J."/>
            <person name="Henrissat B."/>
            <person name="Kuo A."/>
            <person name="Liang C."/>
            <person name="Lipzen A."/>
            <person name="Lutzoni F."/>
            <person name="Magnuson J."/>
            <person name="Mondo S."/>
            <person name="Nolan M."/>
            <person name="Ohm R."/>
            <person name="Pangilinan J."/>
            <person name="Park H.-J."/>
            <person name="Ramirez L."/>
            <person name="Alfaro M."/>
            <person name="Sun H."/>
            <person name="Tritt A."/>
            <person name="Yoshinaga Y."/>
            <person name="Zwiers L.-H."/>
            <person name="Turgeon B."/>
            <person name="Goodwin S."/>
            <person name="Spatafora J."/>
            <person name="Crous P."/>
            <person name="Grigoriev I."/>
        </authorList>
    </citation>
    <scope>NUCLEOTIDE SEQUENCE</scope>
    <source>
        <strain evidence="2">CBS 207.26</strain>
    </source>
</reference>
<evidence type="ECO:0000313" key="2">
    <source>
        <dbReference type="EMBL" id="KAF2179909.1"/>
    </source>
</evidence>
<sequence>MGLPRRSLAPLGGSTFSGPNSSKEGDSAYKPLSRNWEADWPTIVSESGLSEALSYLRNDARWWLSNSRGDVKIVIIISITPAQRMLRVEKWCLSPVPDRPLTKGHPSPTTREPTKMQEITITPNPAPLLNPTGQLGTTVPATAPYVVTGAPLSLESENLFLRTPIPPEHDVIFTTADLLSWASYFWGLVT</sequence>
<evidence type="ECO:0000256" key="1">
    <source>
        <dbReference type="SAM" id="MobiDB-lite"/>
    </source>
</evidence>
<dbReference type="AlphaFoldDB" id="A0A6A6DNT4"/>
<evidence type="ECO:0000313" key="3">
    <source>
        <dbReference type="Proteomes" id="UP000800200"/>
    </source>
</evidence>
<feature type="region of interest" description="Disordered" evidence="1">
    <location>
        <begin position="1"/>
        <end position="29"/>
    </location>
</feature>
<organism evidence="2 3">
    <name type="scientific">Zopfia rhizophila CBS 207.26</name>
    <dbReference type="NCBI Taxonomy" id="1314779"/>
    <lineage>
        <taxon>Eukaryota</taxon>
        <taxon>Fungi</taxon>
        <taxon>Dikarya</taxon>
        <taxon>Ascomycota</taxon>
        <taxon>Pezizomycotina</taxon>
        <taxon>Dothideomycetes</taxon>
        <taxon>Dothideomycetes incertae sedis</taxon>
        <taxon>Zopfiaceae</taxon>
        <taxon>Zopfia</taxon>
    </lineage>
</organism>